<keyword evidence="1" id="KW-0472">Membrane</keyword>
<name>A0A437KFC0_9BACI</name>
<gene>
    <name evidence="2" type="ORF">EM808_00330</name>
</gene>
<feature type="transmembrane region" description="Helical" evidence="1">
    <location>
        <begin position="98"/>
        <end position="116"/>
    </location>
</feature>
<keyword evidence="1" id="KW-1133">Transmembrane helix</keyword>
<dbReference type="Proteomes" id="UP000288024">
    <property type="component" value="Unassembled WGS sequence"/>
</dbReference>
<protein>
    <submittedName>
        <fullName evidence="2">Uncharacterized protein</fullName>
    </submittedName>
</protein>
<accession>A0A437KFC0</accession>
<dbReference type="RefSeq" id="WP_127734339.1">
    <property type="nucleotide sequence ID" value="NZ_RZTZ01000001.1"/>
</dbReference>
<evidence type="ECO:0000256" key="1">
    <source>
        <dbReference type="SAM" id="Phobius"/>
    </source>
</evidence>
<reference evidence="2 3" key="1">
    <citation type="submission" date="2019-01" db="EMBL/GenBank/DDBJ databases">
        <title>Bacillus sp. M5HDSG1-1, whole genome shotgun sequence.</title>
        <authorList>
            <person name="Tuo L."/>
        </authorList>
    </citation>
    <scope>NUCLEOTIDE SEQUENCE [LARGE SCALE GENOMIC DNA]</scope>
    <source>
        <strain evidence="2 3">M5HDSG1-1</strain>
    </source>
</reference>
<feature type="transmembrane region" description="Helical" evidence="1">
    <location>
        <begin position="31"/>
        <end position="54"/>
    </location>
</feature>
<dbReference type="EMBL" id="RZTZ01000001">
    <property type="protein sequence ID" value="RVT66974.1"/>
    <property type="molecule type" value="Genomic_DNA"/>
</dbReference>
<dbReference type="AlphaFoldDB" id="A0A437KFC0"/>
<feature type="transmembrane region" description="Helical" evidence="1">
    <location>
        <begin position="66"/>
        <end position="86"/>
    </location>
</feature>
<evidence type="ECO:0000313" key="3">
    <source>
        <dbReference type="Proteomes" id="UP000288024"/>
    </source>
</evidence>
<evidence type="ECO:0000313" key="2">
    <source>
        <dbReference type="EMBL" id="RVT66974.1"/>
    </source>
</evidence>
<proteinExistence type="predicted"/>
<sequence>MKKIVWLNRLLFVLFVIATALVFVANTSNMFLYGYLLFLFLYVFYLLLLFFFYWKKAGKAEIRTRAIIFIKWFMILTLVSFLLNLFIRPDYLETMQFIWTPLGCSLGIAFLDIAFIKENKS</sequence>
<keyword evidence="3" id="KW-1185">Reference proteome</keyword>
<comment type="caution">
    <text evidence="2">The sequence shown here is derived from an EMBL/GenBank/DDBJ whole genome shotgun (WGS) entry which is preliminary data.</text>
</comment>
<feature type="transmembrane region" description="Helical" evidence="1">
    <location>
        <begin position="7"/>
        <end position="25"/>
    </location>
</feature>
<organism evidence="2 3">
    <name type="scientific">Niallia taxi</name>
    <dbReference type="NCBI Taxonomy" id="2499688"/>
    <lineage>
        <taxon>Bacteria</taxon>
        <taxon>Bacillati</taxon>
        <taxon>Bacillota</taxon>
        <taxon>Bacilli</taxon>
        <taxon>Bacillales</taxon>
        <taxon>Bacillaceae</taxon>
        <taxon>Niallia</taxon>
    </lineage>
</organism>
<keyword evidence="1" id="KW-0812">Transmembrane</keyword>